<dbReference type="RefSeq" id="WP_035736634.1">
    <property type="nucleotide sequence ID" value="NZ_JACTRV010000017.1"/>
</dbReference>
<accession>A0AAW3DB37</accession>
<name>A0AAW3DB37_9GAMM</name>
<protein>
    <recommendedName>
        <fullName evidence="4">Chain length determinant family protein</fullName>
    </recommendedName>
</protein>
<organism evidence="2 3">
    <name type="scientific">Francisella philomiragia</name>
    <dbReference type="NCBI Taxonomy" id="28110"/>
    <lineage>
        <taxon>Bacteria</taxon>
        <taxon>Pseudomonadati</taxon>
        <taxon>Pseudomonadota</taxon>
        <taxon>Gammaproteobacteria</taxon>
        <taxon>Thiotrichales</taxon>
        <taxon>Francisellaceae</taxon>
        <taxon>Francisella</taxon>
    </lineage>
</organism>
<proteinExistence type="predicted"/>
<evidence type="ECO:0000256" key="1">
    <source>
        <dbReference type="SAM" id="Phobius"/>
    </source>
</evidence>
<feature type="transmembrane region" description="Helical" evidence="1">
    <location>
        <begin position="285"/>
        <end position="305"/>
    </location>
</feature>
<comment type="caution">
    <text evidence="2">The sequence shown here is derived from an EMBL/GenBank/DDBJ whole genome shotgun (WGS) entry which is preliminary data.</text>
</comment>
<keyword evidence="1" id="KW-0812">Transmembrane</keyword>
<dbReference type="EMBL" id="JOUE01000006">
    <property type="protein sequence ID" value="KFJ42884.1"/>
    <property type="molecule type" value="Genomic_DNA"/>
</dbReference>
<dbReference type="AlphaFoldDB" id="A0AAW3DB37"/>
<keyword evidence="1" id="KW-0472">Membrane</keyword>
<dbReference type="Proteomes" id="UP000029117">
    <property type="component" value="Unassembled WGS sequence"/>
</dbReference>
<keyword evidence="1" id="KW-1133">Transmembrane helix</keyword>
<evidence type="ECO:0000313" key="3">
    <source>
        <dbReference type="Proteomes" id="UP000029117"/>
    </source>
</evidence>
<sequence length="315" mass="36260">MDRKNEYLEINLKGLSEVLYRNIKLLISFIVLGSLVAVLIIFTWTHSRVQMFAYTQMIEIPSYSDGSSADLKPIVNLDDMNMILQMILSQQKQSDDNLLLKKTMLLYPNYKYDPSAMRQMNLKNSNDVFETSLLDKKNSNYMLKQLYDYQTKYFSLFVLAGKKDINSVSQVYAQILAKFSKSDLIKTKLSKWQKSVETKIQSDSSKLAEYKELLKQNNRVVSNKDQQASIVLNVKSNDALEKEVIKLEDSVYKNKQKLASANFDFSNYADMIVQPAINQGMSIKIVLLMAVFVVLFGSVVLTYLIDFLRRGGRKY</sequence>
<gene>
    <name evidence="2" type="ORF">DR78_429</name>
</gene>
<feature type="transmembrane region" description="Helical" evidence="1">
    <location>
        <begin position="25"/>
        <end position="44"/>
    </location>
</feature>
<evidence type="ECO:0000313" key="2">
    <source>
        <dbReference type="EMBL" id="KFJ42884.1"/>
    </source>
</evidence>
<reference evidence="2 3" key="1">
    <citation type="submission" date="2014-04" db="EMBL/GenBank/DDBJ databases">
        <authorList>
            <person name="Bishop-Lilly K.A."/>
            <person name="Broomall S.M."/>
            <person name="Chain P.S."/>
            <person name="Chertkov O."/>
            <person name="Coyne S.R."/>
            <person name="Daligault H.E."/>
            <person name="Davenport K.W."/>
            <person name="Erkkila T."/>
            <person name="Frey K.G."/>
            <person name="Gibbons H.S."/>
            <person name="Gu W."/>
            <person name="Jaissle J."/>
            <person name="Johnson S.L."/>
            <person name="Koroleva G.I."/>
            <person name="Ladner J.T."/>
            <person name="Lo C.-C."/>
            <person name="Minogue T.D."/>
            <person name="Munk C."/>
            <person name="Palacios G.F."/>
            <person name="Redden C.L."/>
            <person name="Rosenzweig C.N."/>
            <person name="Scholz M.B."/>
            <person name="Teshima H."/>
            <person name="Xu Y."/>
        </authorList>
    </citation>
    <scope>NUCLEOTIDE SEQUENCE [LARGE SCALE GENOMIC DNA]</scope>
    <source>
        <strain evidence="2 3">FAJ</strain>
    </source>
</reference>
<evidence type="ECO:0008006" key="4">
    <source>
        <dbReference type="Google" id="ProtNLM"/>
    </source>
</evidence>